<name>A0A8S1YP36_PAROT</name>
<evidence type="ECO:0000313" key="2">
    <source>
        <dbReference type="EMBL" id="CAD8215438.1"/>
    </source>
</evidence>
<dbReference type="EMBL" id="CAJJDP010000259">
    <property type="protein sequence ID" value="CAD8215438.1"/>
    <property type="molecule type" value="Genomic_DNA"/>
</dbReference>
<accession>A0A8S1YP36</accession>
<comment type="caution">
    <text evidence="2">The sequence shown here is derived from an EMBL/GenBank/DDBJ whole genome shotgun (WGS) entry which is preliminary data.</text>
</comment>
<dbReference type="Proteomes" id="UP000683925">
    <property type="component" value="Unassembled WGS sequence"/>
</dbReference>
<reference evidence="2" key="1">
    <citation type="submission" date="2021-01" db="EMBL/GenBank/DDBJ databases">
        <authorList>
            <consortium name="Genoscope - CEA"/>
            <person name="William W."/>
        </authorList>
    </citation>
    <scope>NUCLEOTIDE SEQUENCE</scope>
</reference>
<feature type="signal peptide" evidence="1">
    <location>
        <begin position="1"/>
        <end position="24"/>
    </location>
</feature>
<dbReference type="OrthoDB" id="10001977at2759"/>
<sequence>MLYGVVRAMDLVLVLMIMVSTIQSDFQRGYSQLESAYLWDKYEDKRSSHLYGQESPNLTECEIFELQFS</sequence>
<evidence type="ECO:0000256" key="1">
    <source>
        <dbReference type="SAM" id="SignalP"/>
    </source>
</evidence>
<keyword evidence="3" id="KW-1185">Reference proteome</keyword>
<gene>
    <name evidence="2" type="ORF">POCTA_138.1.T2550002</name>
</gene>
<feature type="chain" id="PRO_5035863419" evidence="1">
    <location>
        <begin position="25"/>
        <end position="69"/>
    </location>
</feature>
<protein>
    <submittedName>
        <fullName evidence="2">Uncharacterized protein</fullName>
    </submittedName>
</protein>
<proteinExistence type="predicted"/>
<keyword evidence="1" id="KW-0732">Signal</keyword>
<dbReference type="AlphaFoldDB" id="A0A8S1YP36"/>
<evidence type="ECO:0000313" key="3">
    <source>
        <dbReference type="Proteomes" id="UP000683925"/>
    </source>
</evidence>
<organism evidence="2 3">
    <name type="scientific">Paramecium octaurelia</name>
    <dbReference type="NCBI Taxonomy" id="43137"/>
    <lineage>
        <taxon>Eukaryota</taxon>
        <taxon>Sar</taxon>
        <taxon>Alveolata</taxon>
        <taxon>Ciliophora</taxon>
        <taxon>Intramacronucleata</taxon>
        <taxon>Oligohymenophorea</taxon>
        <taxon>Peniculida</taxon>
        <taxon>Parameciidae</taxon>
        <taxon>Paramecium</taxon>
    </lineage>
</organism>